<dbReference type="PANTHER" id="PTHR30221">
    <property type="entry name" value="SMALL-CONDUCTANCE MECHANOSENSITIVE CHANNEL"/>
    <property type="match status" value="1"/>
</dbReference>
<dbReference type="EMBL" id="JBHLZN010000006">
    <property type="protein sequence ID" value="MFB9887743.1"/>
    <property type="molecule type" value="Genomic_DNA"/>
</dbReference>
<dbReference type="Gene3D" id="1.10.287.1260">
    <property type="match status" value="1"/>
</dbReference>
<evidence type="ECO:0000259" key="6">
    <source>
        <dbReference type="Pfam" id="PF00924"/>
    </source>
</evidence>
<dbReference type="InterPro" id="IPR010920">
    <property type="entry name" value="LSM_dom_sf"/>
</dbReference>
<dbReference type="InterPro" id="IPR006685">
    <property type="entry name" value="MscS_channel_2nd"/>
</dbReference>
<keyword evidence="2 5" id="KW-0812">Transmembrane</keyword>
<sequence length="260" mass="28956">MDTPLLPLLLDLLSWPMIAATLAVLLLAWLLSYLLGALGRLLLQHYPHYRLRIPGILLVLRLLLGITVLTYLTFGLWGLPNEMLLALLASSGIALGLSAQDALKSFVAGILMLFERPYVQGDMVAIGSHYGEVIHIGLLSTRLRTFNDDTIIVPNSEVMRQSLVNANGGELSELVAIDWWVPAQLSLQECMEALPALVRHSPYCLLSRPVVCAFSSQHDHQPNRLLTLKAYVVDVRFERRFASDVQLRLDQWLANKNPAS</sequence>
<reference evidence="7 8" key="1">
    <citation type="submission" date="2024-09" db="EMBL/GenBank/DDBJ databases">
        <authorList>
            <person name="Sun Q."/>
            <person name="Mori K."/>
        </authorList>
    </citation>
    <scope>NUCLEOTIDE SEQUENCE [LARGE SCALE GENOMIC DNA]</scope>
    <source>
        <strain evidence="7 8">ATCC 51285</strain>
    </source>
</reference>
<keyword evidence="5" id="KW-0406">Ion transport</keyword>
<feature type="transmembrane region" description="Helical" evidence="5">
    <location>
        <begin position="12"/>
        <end position="35"/>
    </location>
</feature>
<comment type="caution">
    <text evidence="7">The sequence shown here is derived from an EMBL/GenBank/DDBJ whole genome shotgun (WGS) entry which is preliminary data.</text>
</comment>
<feature type="transmembrane region" description="Helical" evidence="5">
    <location>
        <begin position="56"/>
        <end position="77"/>
    </location>
</feature>
<comment type="subcellular location">
    <subcellularLocation>
        <location evidence="5">Cell inner membrane</location>
        <topology evidence="5">Multi-pass membrane protein</topology>
    </subcellularLocation>
    <subcellularLocation>
        <location evidence="1">Membrane</location>
    </subcellularLocation>
</comment>
<evidence type="ECO:0000256" key="2">
    <source>
        <dbReference type="ARBA" id="ARBA00022692"/>
    </source>
</evidence>
<protein>
    <recommendedName>
        <fullName evidence="5">Small-conductance mechanosensitive channel</fullName>
    </recommendedName>
</protein>
<comment type="similarity">
    <text evidence="5">Belongs to the MscS (TC 1.A.23) family.</text>
</comment>
<feature type="domain" description="Mechanosensitive ion channel MscS" evidence="6">
    <location>
        <begin position="102"/>
        <end position="167"/>
    </location>
</feature>
<keyword evidence="5" id="KW-0407">Ion channel</keyword>
<dbReference type="Proteomes" id="UP001589628">
    <property type="component" value="Unassembled WGS sequence"/>
</dbReference>
<organism evidence="7 8">
    <name type="scientific">Balneatrix alpica</name>
    <dbReference type="NCBI Taxonomy" id="75684"/>
    <lineage>
        <taxon>Bacteria</taxon>
        <taxon>Pseudomonadati</taxon>
        <taxon>Pseudomonadota</taxon>
        <taxon>Gammaproteobacteria</taxon>
        <taxon>Oceanospirillales</taxon>
        <taxon>Balneatrichaceae</taxon>
        <taxon>Balneatrix</taxon>
    </lineage>
</organism>
<proteinExistence type="inferred from homology"/>
<evidence type="ECO:0000256" key="1">
    <source>
        <dbReference type="ARBA" id="ARBA00004370"/>
    </source>
</evidence>
<dbReference type="InterPro" id="IPR023408">
    <property type="entry name" value="MscS_beta-dom_sf"/>
</dbReference>
<dbReference type="InterPro" id="IPR045275">
    <property type="entry name" value="MscS_archaea/bacteria_type"/>
</dbReference>
<keyword evidence="5" id="KW-0813">Transport</keyword>
<keyword evidence="5" id="KW-1003">Cell membrane</keyword>
<dbReference type="Gene3D" id="2.30.30.60">
    <property type="match status" value="1"/>
</dbReference>
<keyword evidence="5" id="KW-0997">Cell inner membrane</keyword>
<keyword evidence="3 5" id="KW-1133">Transmembrane helix</keyword>
<evidence type="ECO:0000256" key="4">
    <source>
        <dbReference type="ARBA" id="ARBA00023136"/>
    </source>
</evidence>
<evidence type="ECO:0000313" key="8">
    <source>
        <dbReference type="Proteomes" id="UP001589628"/>
    </source>
</evidence>
<dbReference type="Pfam" id="PF00924">
    <property type="entry name" value="MS_channel_2nd"/>
    <property type="match status" value="1"/>
</dbReference>
<comment type="caution">
    <text evidence="5">Lacks conserved residue(s) required for the propagation of feature annotation.</text>
</comment>
<name>A0ABV5ZGK9_9GAMM</name>
<accession>A0ABV5ZGK9</accession>
<dbReference type="RefSeq" id="WP_027312636.1">
    <property type="nucleotide sequence ID" value="NZ_JAUESS010000015.1"/>
</dbReference>
<dbReference type="PANTHER" id="PTHR30221:SF1">
    <property type="entry name" value="SMALL-CONDUCTANCE MECHANOSENSITIVE CHANNEL"/>
    <property type="match status" value="1"/>
</dbReference>
<gene>
    <name evidence="7" type="ORF">ACFFLH_15105</name>
</gene>
<evidence type="ECO:0000313" key="7">
    <source>
        <dbReference type="EMBL" id="MFB9887743.1"/>
    </source>
</evidence>
<comment type="function">
    <text evidence="5">Mechanosensitive channel that participates in the regulation of osmotic pressure changes within the cell, opening in response to stretch forces in the membrane lipid bilayer, without the need for other proteins. Contributes to normal resistance to hypoosmotic shock. Forms an ion channel of 1.0 nanosiemens conductance with a slight preference for anions.</text>
</comment>
<dbReference type="SUPFAM" id="SSF50182">
    <property type="entry name" value="Sm-like ribonucleoproteins"/>
    <property type="match status" value="1"/>
</dbReference>
<comment type="subunit">
    <text evidence="5">Homoheptamer.</text>
</comment>
<keyword evidence="4 5" id="KW-0472">Membrane</keyword>
<evidence type="ECO:0000256" key="5">
    <source>
        <dbReference type="RuleBase" id="RU369025"/>
    </source>
</evidence>
<keyword evidence="8" id="KW-1185">Reference proteome</keyword>
<evidence type="ECO:0000256" key="3">
    <source>
        <dbReference type="ARBA" id="ARBA00022989"/>
    </source>
</evidence>